<keyword evidence="2" id="KW-1185">Reference proteome</keyword>
<organism evidence="1 2">
    <name type="scientific">Protopolystoma xenopodis</name>
    <dbReference type="NCBI Taxonomy" id="117903"/>
    <lineage>
        <taxon>Eukaryota</taxon>
        <taxon>Metazoa</taxon>
        <taxon>Spiralia</taxon>
        <taxon>Lophotrochozoa</taxon>
        <taxon>Platyhelminthes</taxon>
        <taxon>Monogenea</taxon>
        <taxon>Polyopisthocotylea</taxon>
        <taxon>Polystomatidea</taxon>
        <taxon>Polystomatidae</taxon>
        <taxon>Protopolystoma</taxon>
    </lineage>
</organism>
<dbReference type="AlphaFoldDB" id="A0A3S5CP92"/>
<comment type="caution">
    <text evidence="1">The sequence shown here is derived from an EMBL/GenBank/DDBJ whole genome shotgun (WGS) entry which is preliminary data.</text>
</comment>
<reference evidence="1" key="1">
    <citation type="submission" date="2018-11" db="EMBL/GenBank/DDBJ databases">
        <authorList>
            <consortium name="Pathogen Informatics"/>
        </authorList>
    </citation>
    <scope>NUCLEOTIDE SEQUENCE</scope>
</reference>
<dbReference type="Proteomes" id="UP000784294">
    <property type="component" value="Unassembled WGS sequence"/>
</dbReference>
<gene>
    <name evidence="1" type="ORF">PXEA_LOCUS18676</name>
</gene>
<dbReference type="EMBL" id="CAAALY010072485">
    <property type="protein sequence ID" value="VEL25236.1"/>
    <property type="molecule type" value="Genomic_DNA"/>
</dbReference>
<sequence>MTLSHHTFTTFTAIQSPSAFSTSSDIVNNAAVLAIGGSQSIQAVTGQTFGTEESRAAAFTIGTESSLLTGEGFK</sequence>
<accession>A0A3S5CP92</accession>
<protein>
    <submittedName>
        <fullName evidence="1">Uncharacterized protein</fullName>
    </submittedName>
</protein>
<proteinExistence type="predicted"/>
<evidence type="ECO:0000313" key="2">
    <source>
        <dbReference type="Proteomes" id="UP000784294"/>
    </source>
</evidence>
<name>A0A3S5CP92_9PLAT</name>
<evidence type="ECO:0000313" key="1">
    <source>
        <dbReference type="EMBL" id="VEL25236.1"/>
    </source>
</evidence>